<evidence type="ECO:0008006" key="4">
    <source>
        <dbReference type="Google" id="ProtNLM"/>
    </source>
</evidence>
<dbReference type="EMBL" id="JAOPGA020000958">
    <property type="protein sequence ID" value="KAL0483422.1"/>
    <property type="molecule type" value="Genomic_DNA"/>
</dbReference>
<dbReference type="SUPFAM" id="SSF52113">
    <property type="entry name" value="BRCT domain"/>
    <property type="match status" value="1"/>
</dbReference>
<organism evidence="2 3">
    <name type="scientific">Acrasis kona</name>
    <dbReference type="NCBI Taxonomy" id="1008807"/>
    <lineage>
        <taxon>Eukaryota</taxon>
        <taxon>Discoba</taxon>
        <taxon>Heterolobosea</taxon>
        <taxon>Tetramitia</taxon>
        <taxon>Eutetramitia</taxon>
        <taxon>Acrasidae</taxon>
        <taxon>Acrasis</taxon>
    </lineage>
</organism>
<dbReference type="Gene3D" id="3.40.50.10190">
    <property type="entry name" value="BRCT domain"/>
    <property type="match status" value="1"/>
</dbReference>
<feature type="region of interest" description="Disordered" evidence="1">
    <location>
        <begin position="28"/>
        <end position="63"/>
    </location>
</feature>
<accession>A0AAW2Z0U3</accession>
<keyword evidence="3" id="KW-1185">Reference proteome</keyword>
<evidence type="ECO:0000256" key="1">
    <source>
        <dbReference type="SAM" id="MobiDB-lite"/>
    </source>
</evidence>
<proteinExistence type="predicted"/>
<name>A0AAW2Z0U3_9EUKA</name>
<dbReference type="Proteomes" id="UP001431209">
    <property type="component" value="Unassembled WGS sequence"/>
</dbReference>
<reference evidence="2 3" key="1">
    <citation type="submission" date="2024-03" db="EMBL/GenBank/DDBJ databases">
        <title>The Acrasis kona genome and developmental transcriptomes reveal deep origins of eukaryotic multicellular pathways.</title>
        <authorList>
            <person name="Sheikh S."/>
            <person name="Fu C.-J."/>
            <person name="Brown M.W."/>
            <person name="Baldauf S.L."/>
        </authorList>
    </citation>
    <scope>NUCLEOTIDE SEQUENCE [LARGE SCALE GENOMIC DNA]</scope>
    <source>
        <strain evidence="2 3">ATCC MYA-3509</strain>
    </source>
</reference>
<evidence type="ECO:0000313" key="3">
    <source>
        <dbReference type="Proteomes" id="UP001431209"/>
    </source>
</evidence>
<protein>
    <recommendedName>
        <fullName evidence="4">BRCT domain-containing protein</fullName>
    </recommendedName>
</protein>
<evidence type="ECO:0000313" key="2">
    <source>
        <dbReference type="EMBL" id="KAL0483422.1"/>
    </source>
</evidence>
<dbReference type="AlphaFoldDB" id="A0AAW2Z0U3"/>
<dbReference type="InterPro" id="IPR036420">
    <property type="entry name" value="BRCT_dom_sf"/>
</dbReference>
<sequence>MGSFLAKQEGQDELCALRKENERLIKQNLELKQNNKRRRSNESQDSPPSKVPRTEDLDNTTAYFNDNNSNEKLCICFSGFKNNTNTYNKAVKNELIDIISQIPNVSVPAETGDRDLLDDKITHVVVTPNARTMKVLQGVIKGKWIMSTKWVTHKSSNPESTDYSPFGFRRTENPLEGKKIYLSKSFLERYQRTSITLRHFELLTECAQAERTLDINEADFCLVSQSNGVYTVPFKSPSRRYSSSAVPSSSQTNNVVLTERQAVLQDHPSVFVADWTEFIDIIFPPYYETYLKRIEDK</sequence>
<comment type="caution">
    <text evidence="2">The sequence shown here is derived from an EMBL/GenBank/DDBJ whole genome shotgun (WGS) entry which is preliminary data.</text>
</comment>
<gene>
    <name evidence="2" type="ORF">AKO1_014759</name>
</gene>